<organism evidence="8 9">
    <name type="scientific">Acrasis kona</name>
    <dbReference type="NCBI Taxonomy" id="1008807"/>
    <lineage>
        <taxon>Eukaryota</taxon>
        <taxon>Discoba</taxon>
        <taxon>Heterolobosea</taxon>
        <taxon>Tetramitia</taxon>
        <taxon>Eutetramitia</taxon>
        <taxon>Acrasidae</taxon>
        <taxon>Acrasis</taxon>
    </lineage>
</organism>
<feature type="repeat" description="Solcar" evidence="6">
    <location>
        <begin position="91"/>
        <end position="175"/>
    </location>
</feature>
<dbReference type="Proteomes" id="UP001431209">
    <property type="component" value="Unassembled WGS sequence"/>
</dbReference>
<evidence type="ECO:0000256" key="2">
    <source>
        <dbReference type="ARBA" id="ARBA00022448"/>
    </source>
</evidence>
<dbReference type="PROSITE" id="PS50920">
    <property type="entry name" value="SOLCAR"/>
    <property type="match status" value="3"/>
</dbReference>
<evidence type="ECO:0000313" key="8">
    <source>
        <dbReference type="EMBL" id="KAL0483292.1"/>
    </source>
</evidence>
<gene>
    <name evidence="8" type="ORF">AKO1_014641</name>
</gene>
<dbReference type="InterPro" id="IPR002067">
    <property type="entry name" value="MCP"/>
</dbReference>
<dbReference type="PANTHER" id="PTHR24089">
    <property type="entry name" value="SOLUTE CARRIER FAMILY 25"/>
    <property type="match status" value="1"/>
</dbReference>
<feature type="repeat" description="Solcar" evidence="6">
    <location>
        <begin position="183"/>
        <end position="269"/>
    </location>
</feature>
<dbReference type="EMBL" id="JAOPGA020000947">
    <property type="protein sequence ID" value="KAL0483292.1"/>
    <property type="molecule type" value="Genomic_DNA"/>
</dbReference>
<protein>
    <submittedName>
        <fullName evidence="8">Mitochondrial substrate carrier family protein C</fullName>
    </submittedName>
</protein>
<dbReference type="Gene3D" id="1.50.40.10">
    <property type="entry name" value="Mitochondrial carrier domain"/>
    <property type="match status" value="1"/>
</dbReference>
<feature type="repeat" description="Solcar" evidence="6">
    <location>
        <begin position="277"/>
        <end position="359"/>
    </location>
</feature>
<keyword evidence="2 7" id="KW-0813">Transport</keyword>
<dbReference type="InterPro" id="IPR018108">
    <property type="entry name" value="MCP_transmembrane"/>
</dbReference>
<comment type="subcellular location">
    <subcellularLocation>
        <location evidence="1">Membrane</location>
        <topology evidence="1">Multi-pass membrane protein</topology>
    </subcellularLocation>
</comment>
<name>A0AAW2Z3R9_9EUKA</name>
<sequence length="365" mass="40940">MSSDGSKLDSELKHLFHSAIDGSISKEQLIQRIRDLGFTHSDVDTVLINKIYEDTSKISYDEWKCFFDSSNTLERKLVSSEAEKPVEHWSSHIIKPLIAGAVVGGVSRTSTAPFERLKILFQINRSNPPTIIQGLSSIYQKDGILGFWRGNGANVLKVAPEKAFKYTVFETSKRLFAKRDYDLKPWQLFACGSMSGVATHTVMFPLDVIKTRLAGTDKSKYSGIRDVLKKVFQGEGGLKPFYRGLSVQLTISIPHSGLNLMSYELIKKLLYARNESPNPFVISAGSAISSTGTHLIIYPMQVIKTRMMMGTPGNMFSIFKDILKKEGRRGFFKGFMPSIMKSTPSHAISIGVYEITKNYLNFDHR</sequence>
<evidence type="ECO:0000256" key="7">
    <source>
        <dbReference type="RuleBase" id="RU000488"/>
    </source>
</evidence>
<comment type="similarity">
    <text evidence="7">Belongs to the mitochondrial carrier (TC 2.A.29) family.</text>
</comment>
<evidence type="ECO:0000256" key="5">
    <source>
        <dbReference type="ARBA" id="ARBA00023136"/>
    </source>
</evidence>
<evidence type="ECO:0000313" key="9">
    <source>
        <dbReference type="Proteomes" id="UP001431209"/>
    </source>
</evidence>
<keyword evidence="4" id="KW-0677">Repeat</keyword>
<evidence type="ECO:0000256" key="3">
    <source>
        <dbReference type="ARBA" id="ARBA00022692"/>
    </source>
</evidence>
<dbReference type="AlphaFoldDB" id="A0AAW2Z3R9"/>
<comment type="caution">
    <text evidence="8">The sequence shown here is derived from an EMBL/GenBank/DDBJ whole genome shotgun (WGS) entry which is preliminary data.</text>
</comment>
<evidence type="ECO:0000256" key="4">
    <source>
        <dbReference type="ARBA" id="ARBA00022737"/>
    </source>
</evidence>
<keyword evidence="9" id="KW-1185">Reference proteome</keyword>
<proteinExistence type="inferred from homology"/>
<dbReference type="GO" id="GO:0016020">
    <property type="term" value="C:membrane"/>
    <property type="evidence" value="ECO:0007669"/>
    <property type="project" value="UniProtKB-SubCell"/>
</dbReference>
<accession>A0AAW2Z3R9</accession>
<evidence type="ECO:0000256" key="6">
    <source>
        <dbReference type="PROSITE-ProRule" id="PRU00282"/>
    </source>
</evidence>
<dbReference type="InterPro" id="IPR023395">
    <property type="entry name" value="MCP_dom_sf"/>
</dbReference>
<dbReference type="Pfam" id="PF00153">
    <property type="entry name" value="Mito_carr"/>
    <property type="match status" value="3"/>
</dbReference>
<dbReference type="PRINTS" id="PR00926">
    <property type="entry name" value="MITOCARRIER"/>
</dbReference>
<evidence type="ECO:0000256" key="1">
    <source>
        <dbReference type="ARBA" id="ARBA00004141"/>
    </source>
</evidence>
<keyword evidence="5 6" id="KW-0472">Membrane</keyword>
<reference evidence="8 9" key="1">
    <citation type="submission" date="2024-03" db="EMBL/GenBank/DDBJ databases">
        <title>The Acrasis kona genome and developmental transcriptomes reveal deep origins of eukaryotic multicellular pathways.</title>
        <authorList>
            <person name="Sheikh S."/>
            <person name="Fu C.-J."/>
            <person name="Brown M.W."/>
            <person name="Baldauf S.L."/>
        </authorList>
    </citation>
    <scope>NUCLEOTIDE SEQUENCE [LARGE SCALE GENOMIC DNA]</scope>
    <source>
        <strain evidence="8 9">ATCC MYA-3509</strain>
    </source>
</reference>
<dbReference type="SUPFAM" id="SSF103506">
    <property type="entry name" value="Mitochondrial carrier"/>
    <property type="match status" value="1"/>
</dbReference>
<keyword evidence="3 6" id="KW-0812">Transmembrane</keyword>
<dbReference type="GO" id="GO:0055085">
    <property type="term" value="P:transmembrane transport"/>
    <property type="evidence" value="ECO:0007669"/>
    <property type="project" value="InterPro"/>
</dbReference>